<accession>A0A8K0WCY9</accession>
<protein>
    <submittedName>
        <fullName evidence="2">Uncharacterized protein</fullName>
    </submittedName>
</protein>
<sequence>MGCCRVGLCNLRFANYLYTTLNLAILLVSYCAVLYSSLAIQPPKRRSSISCVVCLFLHSAYGVQRCHVRSFLSRRPSSLKGVHRKQQGYTTPTTKGLLPARPAFAQFLDLTTFIHRIVGGIVIYLCVVLN</sequence>
<organism evidence="2 3">
    <name type="scientific">Fusarium tricinctum</name>
    <dbReference type="NCBI Taxonomy" id="61284"/>
    <lineage>
        <taxon>Eukaryota</taxon>
        <taxon>Fungi</taxon>
        <taxon>Dikarya</taxon>
        <taxon>Ascomycota</taxon>
        <taxon>Pezizomycotina</taxon>
        <taxon>Sordariomycetes</taxon>
        <taxon>Hypocreomycetidae</taxon>
        <taxon>Hypocreales</taxon>
        <taxon>Nectriaceae</taxon>
        <taxon>Fusarium</taxon>
        <taxon>Fusarium tricinctum species complex</taxon>
    </lineage>
</organism>
<evidence type="ECO:0000256" key="1">
    <source>
        <dbReference type="SAM" id="Phobius"/>
    </source>
</evidence>
<reference evidence="2" key="1">
    <citation type="journal article" date="2021" name="Nat. Commun.">
        <title>Genetic determinants of endophytism in the Arabidopsis root mycobiome.</title>
        <authorList>
            <person name="Mesny F."/>
            <person name="Miyauchi S."/>
            <person name="Thiergart T."/>
            <person name="Pickel B."/>
            <person name="Atanasova L."/>
            <person name="Karlsson M."/>
            <person name="Huettel B."/>
            <person name="Barry K.W."/>
            <person name="Haridas S."/>
            <person name="Chen C."/>
            <person name="Bauer D."/>
            <person name="Andreopoulos W."/>
            <person name="Pangilinan J."/>
            <person name="LaButti K."/>
            <person name="Riley R."/>
            <person name="Lipzen A."/>
            <person name="Clum A."/>
            <person name="Drula E."/>
            <person name="Henrissat B."/>
            <person name="Kohler A."/>
            <person name="Grigoriev I.V."/>
            <person name="Martin F.M."/>
            <person name="Hacquard S."/>
        </authorList>
    </citation>
    <scope>NUCLEOTIDE SEQUENCE</scope>
    <source>
        <strain evidence="2">MPI-SDFR-AT-0068</strain>
    </source>
</reference>
<evidence type="ECO:0000313" key="3">
    <source>
        <dbReference type="Proteomes" id="UP000813427"/>
    </source>
</evidence>
<dbReference type="EMBL" id="JAGPXF010000004">
    <property type="protein sequence ID" value="KAH7245903.1"/>
    <property type="molecule type" value="Genomic_DNA"/>
</dbReference>
<gene>
    <name evidence="2" type="ORF">BKA59DRAFT_476683</name>
</gene>
<keyword evidence="3" id="KW-1185">Reference proteome</keyword>
<feature type="transmembrane region" description="Helical" evidence="1">
    <location>
        <begin position="16"/>
        <end position="40"/>
    </location>
</feature>
<comment type="caution">
    <text evidence="2">The sequence shown here is derived from an EMBL/GenBank/DDBJ whole genome shotgun (WGS) entry which is preliminary data.</text>
</comment>
<dbReference type="AlphaFoldDB" id="A0A8K0WCY9"/>
<keyword evidence="1" id="KW-1133">Transmembrane helix</keyword>
<keyword evidence="1" id="KW-0472">Membrane</keyword>
<evidence type="ECO:0000313" key="2">
    <source>
        <dbReference type="EMBL" id="KAH7245903.1"/>
    </source>
</evidence>
<dbReference type="Proteomes" id="UP000813427">
    <property type="component" value="Unassembled WGS sequence"/>
</dbReference>
<keyword evidence="1" id="KW-0812">Transmembrane</keyword>
<proteinExistence type="predicted"/>
<name>A0A8K0WCY9_9HYPO</name>